<feature type="non-terminal residue" evidence="10">
    <location>
        <position position="1"/>
    </location>
</feature>
<feature type="compositionally biased region" description="Acidic residues" evidence="7">
    <location>
        <begin position="115"/>
        <end position="128"/>
    </location>
</feature>
<dbReference type="PANTHER" id="PTHR12730:SF0">
    <property type="entry name" value="PROTEIN SDA1 HOMOLOG"/>
    <property type="match status" value="1"/>
</dbReference>
<feature type="domain" description="SDA1 N-terminal" evidence="9">
    <location>
        <begin position="1"/>
        <end position="32"/>
    </location>
</feature>
<evidence type="ECO:0000256" key="6">
    <source>
        <dbReference type="RuleBase" id="RU365057"/>
    </source>
</evidence>
<dbReference type="AlphaFoldDB" id="A0A3P7KJB0"/>
<dbReference type="GO" id="GO:0005730">
    <property type="term" value="C:nucleolus"/>
    <property type="evidence" value="ECO:0007669"/>
    <property type="project" value="UniProtKB-SubCell"/>
</dbReference>
<gene>
    <name evidence="10" type="ORF">SVUK_LOCUS6023</name>
</gene>
<dbReference type="GO" id="GO:0042273">
    <property type="term" value="P:ribosomal large subunit biogenesis"/>
    <property type="evidence" value="ECO:0007669"/>
    <property type="project" value="UniProtKB-UniRule"/>
</dbReference>
<dbReference type="Proteomes" id="UP000270094">
    <property type="component" value="Unassembled WGS sequence"/>
</dbReference>
<dbReference type="Pfam" id="PF05285">
    <property type="entry name" value="SDA1_dom"/>
    <property type="match status" value="1"/>
</dbReference>
<keyword evidence="11" id="KW-1185">Reference proteome</keyword>
<feature type="region of interest" description="Disordered" evidence="7">
    <location>
        <begin position="93"/>
        <end position="186"/>
    </location>
</feature>
<feature type="compositionally biased region" description="Basic and acidic residues" evidence="7">
    <location>
        <begin position="177"/>
        <end position="186"/>
    </location>
</feature>
<comment type="subcellular location">
    <subcellularLocation>
        <location evidence="6">Nucleus</location>
        <location evidence="6">Nucleolus</location>
    </subcellularLocation>
</comment>
<evidence type="ECO:0000256" key="1">
    <source>
        <dbReference type="ARBA" id="ARBA00005783"/>
    </source>
</evidence>
<evidence type="ECO:0000259" key="8">
    <source>
        <dbReference type="Pfam" id="PF05285"/>
    </source>
</evidence>
<comment type="function">
    <text evidence="6">Required for 60S pre-ribosomal subunits export to the cytoplasm.</text>
</comment>
<evidence type="ECO:0000313" key="11">
    <source>
        <dbReference type="Proteomes" id="UP000270094"/>
    </source>
</evidence>
<reference evidence="10 11" key="1">
    <citation type="submission" date="2018-11" db="EMBL/GenBank/DDBJ databases">
        <authorList>
            <consortium name="Pathogen Informatics"/>
        </authorList>
    </citation>
    <scope>NUCLEOTIDE SEQUENCE [LARGE SCALE GENOMIC DNA]</scope>
</reference>
<name>A0A3P7KJB0_STRVU</name>
<feature type="region of interest" description="Disordered" evidence="7">
    <location>
        <begin position="243"/>
        <end position="302"/>
    </location>
</feature>
<dbReference type="Pfam" id="PF08158">
    <property type="entry name" value="SDA1_HEAT"/>
    <property type="match status" value="1"/>
</dbReference>
<evidence type="ECO:0000256" key="4">
    <source>
        <dbReference type="ARBA" id="ARBA00022927"/>
    </source>
</evidence>
<feature type="compositionally biased region" description="Acidic residues" evidence="7">
    <location>
        <begin position="138"/>
        <end position="169"/>
    </location>
</feature>
<accession>A0A3P7KJB0</accession>
<dbReference type="GO" id="GO:0015031">
    <property type="term" value="P:protein transport"/>
    <property type="evidence" value="ECO:0007669"/>
    <property type="project" value="UniProtKB-KW"/>
</dbReference>
<feature type="compositionally biased region" description="Basic and acidic residues" evidence="7">
    <location>
        <begin position="267"/>
        <end position="285"/>
    </location>
</feature>
<protein>
    <recommendedName>
        <fullName evidence="6">Protein SDA1</fullName>
    </recommendedName>
</protein>
<evidence type="ECO:0000256" key="3">
    <source>
        <dbReference type="ARBA" id="ARBA00022517"/>
    </source>
</evidence>
<dbReference type="InterPro" id="IPR027312">
    <property type="entry name" value="Sda1"/>
</dbReference>
<dbReference type="OrthoDB" id="2196187at2759"/>
<dbReference type="InterPro" id="IPR012977">
    <property type="entry name" value="SDA1_N"/>
</dbReference>
<keyword evidence="4 6" id="KW-0653">Protein transport</keyword>
<proteinExistence type="inferred from homology"/>
<evidence type="ECO:0000313" key="10">
    <source>
        <dbReference type="EMBL" id="VDM71025.1"/>
    </source>
</evidence>
<keyword evidence="5 6" id="KW-0539">Nucleus</keyword>
<dbReference type="PANTHER" id="PTHR12730">
    <property type="entry name" value="HSDA/SDA1-RELATED"/>
    <property type="match status" value="1"/>
</dbReference>
<dbReference type="EMBL" id="UYYB01018561">
    <property type="protein sequence ID" value="VDM71025.1"/>
    <property type="molecule type" value="Genomic_DNA"/>
</dbReference>
<sequence>VGINAIREILANCPFAATEELLRDLAEYKTYKNKNVSMAARALITLFRAVNPRLLARKDRGRPADGGEEKEFLAFAKPAVAEFVPDAEILEEHREDTGEMEVDDVSSSDGSLDVSDVDTDDVASDDESPAGKRARCDEEMETDDDEDEEEDDSEGWVTDNGEEEEDMEEVSSSKGSKVQDMDPKKKAEMISTERILTQEEFKQIRLYQLKKKLIGEKRLKKQLGANKKNDDVRLIEELGERMERRDGGDGLPRLSDIEQFHKKRKQTKEERLADIKEGRSEDHKFGRPKKSVSLFSHSAAQI</sequence>
<keyword evidence="2 6" id="KW-0813">Transport</keyword>
<dbReference type="GO" id="GO:0000055">
    <property type="term" value="P:ribosomal large subunit export from nucleus"/>
    <property type="evidence" value="ECO:0007669"/>
    <property type="project" value="UniProtKB-UniRule"/>
</dbReference>
<evidence type="ECO:0000256" key="2">
    <source>
        <dbReference type="ARBA" id="ARBA00022448"/>
    </source>
</evidence>
<comment type="similarity">
    <text evidence="1 6">Belongs to the SDA1 family.</text>
</comment>
<evidence type="ECO:0000256" key="5">
    <source>
        <dbReference type="ARBA" id="ARBA00023242"/>
    </source>
</evidence>
<feature type="domain" description="SDA1 middle" evidence="8">
    <location>
        <begin position="104"/>
        <end position="278"/>
    </location>
</feature>
<evidence type="ECO:0000259" key="9">
    <source>
        <dbReference type="Pfam" id="PF08158"/>
    </source>
</evidence>
<dbReference type="InterPro" id="IPR007949">
    <property type="entry name" value="SDA1_MD"/>
</dbReference>
<organism evidence="10 11">
    <name type="scientific">Strongylus vulgaris</name>
    <name type="common">Blood worm</name>
    <dbReference type="NCBI Taxonomy" id="40348"/>
    <lineage>
        <taxon>Eukaryota</taxon>
        <taxon>Metazoa</taxon>
        <taxon>Ecdysozoa</taxon>
        <taxon>Nematoda</taxon>
        <taxon>Chromadorea</taxon>
        <taxon>Rhabditida</taxon>
        <taxon>Rhabditina</taxon>
        <taxon>Rhabditomorpha</taxon>
        <taxon>Strongyloidea</taxon>
        <taxon>Strongylidae</taxon>
        <taxon>Strongylus</taxon>
    </lineage>
</organism>
<evidence type="ECO:0000256" key="7">
    <source>
        <dbReference type="SAM" id="MobiDB-lite"/>
    </source>
</evidence>
<feature type="compositionally biased region" description="Polar residues" evidence="7">
    <location>
        <begin position="293"/>
        <end position="302"/>
    </location>
</feature>
<keyword evidence="3 6" id="KW-0690">Ribosome biogenesis</keyword>